<dbReference type="Proteomes" id="UP000798662">
    <property type="component" value="Chromosome 1"/>
</dbReference>
<reference evidence="1" key="1">
    <citation type="submission" date="2019-11" db="EMBL/GenBank/DDBJ databases">
        <title>Nori genome reveals adaptations in red seaweeds to the harsh intertidal environment.</title>
        <authorList>
            <person name="Wang D."/>
            <person name="Mao Y."/>
        </authorList>
    </citation>
    <scope>NUCLEOTIDE SEQUENCE</scope>
    <source>
        <tissue evidence="1">Gametophyte</tissue>
    </source>
</reference>
<gene>
    <name evidence="1" type="ORF">I4F81_001139</name>
</gene>
<organism evidence="1 2">
    <name type="scientific">Pyropia yezoensis</name>
    <name type="common">Susabi-nori</name>
    <name type="synonym">Porphyra yezoensis</name>
    <dbReference type="NCBI Taxonomy" id="2788"/>
    <lineage>
        <taxon>Eukaryota</taxon>
        <taxon>Rhodophyta</taxon>
        <taxon>Bangiophyceae</taxon>
        <taxon>Bangiales</taxon>
        <taxon>Bangiaceae</taxon>
        <taxon>Pyropia</taxon>
    </lineage>
</organism>
<proteinExistence type="predicted"/>
<protein>
    <submittedName>
        <fullName evidence="1">Uncharacterized protein</fullName>
    </submittedName>
</protein>
<sequence>MVSTNVNAVLRDVSQVQNEGVGEVPAVVDPSNIEIAKHMPNDHTKAARLDRLWYAAAEGDGGGGDDYAGAASVLPPVPATAAAAAAAAAATSAAPLSGSAAAGPPRVASALEAARTSAVERWEAAQLARGSLGGGGGGGGGAPLSAAALDESGGPRITVLVREAVPPFLASLSAAAATAAGGDGSGPGGDEDAEAVAAAAAAAAGLGRDATGKAGAGGGGGGSGSRGGGAGAGVFAAGALPVRDPTSDMVVLGRRGSATVAAARDARARAGSATGGWRAELVGGASGAVADADARAAAGREARARERAEAAASSGKGGGGGGDYRKEHQFAGLLLGAAAASSGEETPDGGEGGAAEDALAPASGDEPRDAPAVGPPRPPPPGVKTEGVAVGPRRPPPSGDGATGDGGGNPRTVSASDAEEVDVTTLPIPEQRRRLPVYAARSEVLSAVRENAVVVVVGETGSGKTTQIAQYLYEDGWTAVTAAAGGGGRRRGGGDGTGAAGTAAAAAGDVGPASKQHDHLLIGITQPRRVAAVSVAARVAEEMSTPLGGTVGYAIRFEERTSPGTALKFMTDGILLRESVSDPDLSAYAVVIMDEAHERSLATDVLFGVLRRALAARADLRVIITSATLEAGKFATFFGGAPVLRIPGRSFPVDIFHARTPAGDYVDAAVWQALQVHLQAPLPGDILIFLTGAEDVEVACDELRTRLERLDTAPPAVVLPVYAALPAEAQARIFAPPPPGTRRLIVATNIAETSLTLNGVVYVIDSGYCKLKAHSARLGMDALLLCPTSQSSADQRAGRAGRTAPGKAYRLYTQAAYEDEMLPAAVPEIQRTNLSHVVLLLLSLGVDDVLSFPLLDPPRKEDVAGALWSLWSLRAVSDAGRLTARGRLLSSFPLEPAAAAVLVAAADLGCADEALTVVAMLSVPSVFLRPHGREAPADAARARFAVPDSDHLTLLHVYDRWRAAGGDRGWAADHYLNERGLRKAADVRSQLADVYRAAGLPAGRPASAAAGAMGDPSGRLRRAVAAAYFGNAARVVGRGRYVHMRTGVECGLHPSSALVAAAAVADYVVFHELVWTSREWMSVVSEVEGGWLAEVAPELYEVRTARGVRPLAVGGGRGVVAPPRAAPPAPARVEEAGRGGAGAAVAAAAAAGIDGGSGRAASSSSGRLAAALAARRAAKRPRPGVSFGRR</sequence>
<comment type="caution">
    <text evidence="1">The sequence shown here is derived from an EMBL/GenBank/DDBJ whole genome shotgun (WGS) entry which is preliminary data.</text>
</comment>
<dbReference type="EMBL" id="CM020618">
    <property type="protein sequence ID" value="KAK1858538.1"/>
    <property type="molecule type" value="Genomic_DNA"/>
</dbReference>
<name>A0ACC3BLN7_PYRYE</name>
<accession>A0ACC3BLN7</accession>
<keyword evidence="2" id="KW-1185">Reference proteome</keyword>
<evidence type="ECO:0000313" key="2">
    <source>
        <dbReference type="Proteomes" id="UP000798662"/>
    </source>
</evidence>
<evidence type="ECO:0000313" key="1">
    <source>
        <dbReference type="EMBL" id="KAK1858538.1"/>
    </source>
</evidence>